<dbReference type="InterPro" id="IPR000172">
    <property type="entry name" value="GMC_OxRdtase_N"/>
</dbReference>
<dbReference type="EMBL" id="KV427641">
    <property type="protein sequence ID" value="KZT03821.1"/>
    <property type="molecule type" value="Genomic_DNA"/>
</dbReference>
<accession>A0A165CZJ3</accession>
<dbReference type="InParanoid" id="A0A165CZJ3"/>
<gene>
    <name evidence="9" type="ORF">LAESUDRAFT_761663</name>
</gene>
<dbReference type="Pfam" id="PF00732">
    <property type="entry name" value="GMC_oxred_N"/>
    <property type="match status" value="1"/>
</dbReference>
<dbReference type="PANTHER" id="PTHR11552:SF147">
    <property type="entry name" value="CHOLINE DEHYDROGENASE, MITOCHONDRIAL"/>
    <property type="match status" value="1"/>
</dbReference>
<dbReference type="OrthoDB" id="269227at2759"/>
<evidence type="ECO:0000259" key="8">
    <source>
        <dbReference type="PROSITE" id="PS00624"/>
    </source>
</evidence>
<feature type="active site" description="Proton acceptor" evidence="5">
    <location>
        <position position="591"/>
    </location>
</feature>
<feature type="binding site" evidence="6">
    <location>
        <position position="111"/>
    </location>
    <ligand>
        <name>FAD</name>
        <dbReference type="ChEBI" id="CHEBI:57692"/>
    </ligand>
</feature>
<keyword evidence="4 6" id="KW-0274">FAD</keyword>
<dbReference type="STRING" id="1314785.A0A165CZJ3"/>
<feature type="signal peptide" evidence="7">
    <location>
        <begin position="1"/>
        <end position="17"/>
    </location>
</feature>
<dbReference type="GeneID" id="63829985"/>
<comment type="similarity">
    <text evidence="2">Belongs to the GMC oxidoreductase family.</text>
</comment>
<comment type="cofactor">
    <cofactor evidence="1 6">
        <name>FAD</name>
        <dbReference type="ChEBI" id="CHEBI:57692"/>
    </cofactor>
</comment>
<dbReference type="InterPro" id="IPR036188">
    <property type="entry name" value="FAD/NAD-bd_sf"/>
</dbReference>
<evidence type="ECO:0000256" key="4">
    <source>
        <dbReference type="ARBA" id="ARBA00022827"/>
    </source>
</evidence>
<dbReference type="GO" id="GO:0016614">
    <property type="term" value="F:oxidoreductase activity, acting on CH-OH group of donors"/>
    <property type="evidence" value="ECO:0007669"/>
    <property type="project" value="InterPro"/>
</dbReference>
<name>A0A165CZJ3_9APHY</name>
<dbReference type="GO" id="GO:0050660">
    <property type="term" value="F:flavin adenine dinucleotide binding"/>
    <property type="evidence" value="ECO:0007669"/>
    <property type="project" value="InterPro"/>
</dbReference>
<dbReference type="Gene3D" id="3.30.560.10">
    <property type="entry name" value="Glucose Oxidase, domain 3"/>
    <property type="match status" value="1"/>
</dbReference>
<evidence type="ECO:0000313" key="10">
    <source>
        <dbReference type="Proteomes" id="UP000076871"/>
    </source>
</evidence>
<dbReference type="Gene3D" id="3.50.50.60">
    <property type="entry name" value="FAD/NAD(P)-binding domain"/>
    <property type="match status" value="1"/>
</dbReference>
<proteinExistence type="inferred from homology"/>
<evidence type="ECO:0000256" key="3">
    <source>
        <dbReference type="ARBA" id="ARBA00022630"/>
    </source>
</evidence>
<dbReference type="SUPFAM" id="SSF51905">
    <property type="entry name" value="FAD/NAD(P)-binding domain"/>
    <property type="match status" value="1"/>
</dbReference>
<evidence type="ECO:0000256" key="5">
    <source>
        <dbReference type="PIRSR" id="PIRSR000137-1"/>
    </source>
</evidence>
<dbReference type="AlphaFoldDB" id="A0A165CZJ3"/>
<keyword evidence="7" id="KW-0732">Signal</keyword>
<dbReference type="Proteomes" id="UP000076871">
    <property type="component" value="Unassembled WGS sequence"/>
</dbReference>
<feature type="chain" id="PRO_5007856275" evidence="7">
    <location>
        <begin position="18"/>
        <end position="614"/>
    </location>
</feature>
<dbReference type="PIRSF" id="PIRSF000137">
    <property type="entry name" value="Alcohol_oxidase"/>
    <property type="match status" value="1"/>
</dbReference>
<keyword evidence="3" id="KW-0285">Flavoprotein</keyword>
<protein>
    <submittedName>
        <fullName evidence="9">GMC oxidoreductase</fullName>
    </submittedName>
</protein>
<dbReference type="InterPro" id="IPR012132">
    <property type="entry name" value="GMC_OxRdtase"/>
</dbReference>
<evidence type="ECO:0000313" key="9">
    <source>
        <dbReference type="EMBL" id="KZT03821.1"/>
    </source>
</evidence>
<feature type="binding site" evidence="6">
    <location>
        <begin position="546"/>
        <end position="547"/>
    </location>
    <ligand>
        <name>FAD</name>
        <dbReference type="ChEBI" id="CHEBI:57692"/>
    </ligand>
</feature>
<dbReference type="PANTHER" id="PTHR11552">
    <property type="entry name" value="GLUCOSE-METHANOL-CHOLINE GMC OXIDOREDUCTASE"/>
    <property type="match status" value="1"/>
</dbReference>
<evidence type="ECO:0000256" key="7">
    <source>
        <dbReference type="SAM" id="SignalP"/>
    </source>
</evidence>
<dbReference type="Pfam" id="PF05199">
    <property type="entry name" value="GMC_oxred_C"/>
    <property type="match status" value="1"/>
</dbReference>
<feature type="domain" description="Glucose-methanol-choline oxidoreductase N-terminal" evidence="8">
    <location>
        <begin position="317"/>
        <end position="331"/>
    </location>
</feature>
<dbReference type="PROSITE" id="PS00624">
    <property type="entry name" value="GMC_OXRED_2"/>
    <property type="match status" value="1"/>
</dbReference>
<feature type="active site" description="Proton donor" evidence="5">
    <location>
        <position position="547"/>
    </location>
</feature>
<dbReference type="RefSeq" id="XP_040761561.1">
    <property type="nucleotide sequence ID" value="XM_040912957.1"/>
</dbReference>
<dbReference type="InterPro" id="IPR007867">
    <property type="entry name" value="GMC_OxRtase_C"/>
</dbReference>
<sequence>MHAILAALLSLATLVGAALYSDPAQLPQKEYDFVIVGGGTAGNVLAVRLSEVSSFSVLVIEAGPSNTEYPEIAIPFEFSSVLANPNISWNYYTTPQIGLNNRSISYPRGKVLGGSSSINAMIWTRTSVDDWDRYAAVTGDPGWSWNAMFPYMLRTEGLVPPASDPTPANPGSGEFNFATDYGRLNPAVHNTTGPVNVSLAGYPGDITSRVFQTSFELPELFPYVLDANAGYPLGVGFAQYSINSLGRRSSSATAYLEPAINRSNLDVLITTQVTRLIAAVDSAITSLPTFTTVEIAQSANGTRYTVSANKEIILSAGSINTPQLLLLSGIGAPSALAAHDITLLVNSSGVGAGLQDHPSLESQWYVNSTGTFDTVLRNATLQAEALSLWESEGRGLYVEPGDVQVVWKRLENENVVFGPGGYLDPAAGPSSPHIEMLPNDGFVSIIESLPDTGNFLTMVTSVVSPASRGSVTLASADPFDAPLIDPGLLSDPFDVLAAVQSVNQSRQFLSAPTWDDYILREAPDLAAAQSEAELEAYARNGASTIWHPTATARMGAPDDELAVLTSDLRVKGAQGLRVVDASIFPYVPAGHPQACVYAVAERAADLIKEAWGVL</sequence>
<evidence type="ECO:0000256" key="1">
    <source>
        <dbReference type="ARBA" id="ARBA00001974"/>
    </source>
</evidence>
<feature type="binding site" evidence="6">
    <location>
        <begin position="592"/>
        <end position="593"/>
    </location>
    <ligand>
        <name>FAD</name>
        <dbReference type="ChEBI" id="CHEBI:57692"/>
    </ligand>
</feature>
<evidence type="ECO:0000256" key="6">
    <source>
        <dbReference type="PIRSR" id="PIRSR000137-2"/>
    </source>
</evidence>
<reference evidence="9 10" key="1">
    <citation type="journal article" date="2016" name="Mol. Biol. Evol.">
        <title>Comparative Genomics of Early-Diverging Mushroom-Forming Fungi Provides Insights into the Origins of Lignocellulose Decay Capabilities.</title>
        <authorList>
            <person name="Nagy L.G."/>
            <person name="Riley R."/>
            <person name="Tritt A."/>
            <person name="Adam C."/>
            <person name="Daum C."/>
            <person name="Floudas D."/>
            <person name="Sun H."/>
            <person name="Yadav J.S."/>
            <person name="Pangilinan J."/>
            <person name="Larsson K.H."/>
            <person name="Matsuura K."/>
            <person name="Barry K."/>
            <person name="Labutti K."/>
            <person name="Kuo R."/>
            <person name="Ohm R.A."/>
            <person name="Bhattacharya S.S."/>
            <person name="Shirouzu T."/>
            <person name="Yoshinaga Y."/>
            <person name="Martin F.M."/>
            <person name="Grigoriev I.V."/>
            <person name="Hibbett D.S."/>
        </authorList>
    </citation>
    <scope>NUCLEOTIDE SEQUENCE [LARGE SCALE GENOMIC DNA]</scope>
    <source>
        <strain evidence="9 10">93-53</strain>
    </source>
</reference>
<keyword evidence="10" id="KW-1185">Reference proteome</keyword>
<organism evidence="9 10">
    <name type="scientific">Laetiporus sulphureus 93-53</name>
    <dbReference type="NCBI Taxonomy" id="1314785"/>
    <lineage>
        <taxon>Eukaryota</taxon>
        <taxon>Fungi</taxon>
        <taxon>Dikarya</taxon>
        <taxon>Basidiomycota</taxon>
        <taxon>Agaricomycotina</taxon>
        <taxon>Agaricomycetes</taxon>
        <taxon>Polyporales</taxon>
        <taxon>Laetiporus</taxon>
    </lineage>
</organism>
<evidence type="ECO:0000256" key="2">
    <source>
        <dbReference type="ARBA" id="ARBA00010790"/>
    </source>
</evidence>
<dbReference type="SUPFAM" id="SSF54373">
    <property type="entry name" value="FAD-linked reductases, C-terminal domain"/>
    <property type="match status" value="1"/>
</dbReference>
<feature type="binding site" evidence="6">
    <location>
        <position position="273"/>
    </location>
    <ligand>
        <name>FAD</name>
        <dbReference type="ChEBI" id="CHEBI:57692"/>
    </ligand>
</feature>